<protein>
    <submittedName>
        <fullName evidence="1">Uncharacterized protein</fullName>
    </submittedName>
</protein>
<dbReference type="Proteomes" id="UP000603545">
    <property type="component" value="Unassembled WGS sequence"/>
</dbReference>
<dbReference type="AlphaFoldDB" id="A0A8J6N5S5"/>
<gene>
    <name evidence="1" type="ORF">H8E80_07480</name>
</gene>
<sequence>MKLFAQHGYGPGDKIINGFKDNTIDGVIFSARYEKMEKIPGDAKDINSVSSNAEILLDPEFYACFYTHQPDAKLGGLNEWPYFSTQRRSQLESSEIVEKVLADTFDTVVDLPLTSIIAPNIFIPRSFNSIEAVIAKNFIRKTQQLFEKTGDKRKVFATLAIDRTTLIDQTEFEAFLNDITALDNPPDGFYIIVGGGITGDRTEISRSELIHADVIAGWMMLNFTLSINGFKVINGFSDILTPFLGCAGGYAGATGWWSNLRMFSMSRYINTVSGGRLPTIRYLSDALLNRITHSERKAFVKLIPEINNGLPRDSDYERGEPDRKVEVLQSWEAISHLNNENIVSDMDESLKLLENMVNRAEITYTNLAGYGLPVNREANREYMEALMESIQAFRRNAEI</sequence>
<name>A0A8J6N5S5_9BACT</name>
<proteinExistence type="predicted"/>
<evidence type="ECO:0000313" key="1">
    <source>
        <dbReference type="EMBL" id="MBC8199868.1"/>
    </source>
</evidence>
<organism evidence="1 2">
    <name type="scientific">Candidatus Desulfaltia bathyphila</name>
    <dbReference type="NCBI Taxonomy" id="2841697"/>
    <lineage>
        <taxon>Bacteria</taxon>
        <taxon>Pseudomonadati</taxon>
        <taxon>Thermodesulfobacteriota</taxon>
        <taxon>Desulfobacteria</taxon>
        <taxon>Desulfobacterales</taxon>
        <taxon>Desulfobacterales incertae sedis</taxon>
        <taxon>Candidatus Desulfaltia</taxon>
    </lineage>
</organism>
<dbReference type="EMBL" id="JACNLL010000066">
    <property type="protein sequence ID" value="MBC8199868.1"/>
    <property type="molecule type" value="Genomic_DNA"/>
</dbReference>
<reference evidence="1 2" key="1">
    <citation type="submission" date="2020-08" db="EMBL/GenBank/DDBJ databases">
        <title>Bridging the membrane lipid divide: bacteria of the FCB group superphylum have the potential to synthesize archaeal ether lipids.</title>
        <authorList>
            <person name="Villanueva L."/>
            <person name="Von Meijenfeldt F.A.B."/>
            <person name="Westbye A.B."/>
            <person name="Yadav S."/>
            <person name="Hopmans E.C."/>
            <person name="Dutilh B.E."/>
            <person name="Sinninghe Damste J.S."/>
        </authorList>
    </citation>
    <scope>NUCLEOTIDE SEQUENCE [LARGE SCALE GENOMIC DNA]</scope>
    <source>
        <strain evidence="1">NIOZ-UU82</strain>
    </source>
</reference>
<accession>A0A8J6N5S5</accession>
<evidence type="ECO:0000313" key="2">
    <source>
        <dbReference type="Proteomes" id="UP000603545"/>
    </source>
</evidence>
<comment type="caution">
    <text evidence="1">The sequence shown here is derived from an EMBL/GenBank/DDBJ whole genome shotgun (WGS) entry which is preliminary data.</text>
</comment>